<dbReference type="RefSeq" id="WP_073538613.1">
    <property type="nucleotide sequence ID" value="NZ_CP018335.1"/>
</dbReference>
<dbReference type="PANTHER" id="PTHR43267">
    <property type="entry name" value="TRNA THREONYLCARBAMOYLADENOSINE DEHYDRATASE"/>
    <property type="match status" value="1"/>
</dbReference>
<protein>
    <submittedName>
        <fullName evidence="2">tRNA threonylcarbamoyladenosine dehydratase</fullName>
    </submittedName>
</protein>
<evidence type="ECO:0000313" key="3">
    <source>
        <dbReference type="Proteomes" id="UP000184604"/>
    </source>
</evidence>
<dbReference type="InterPro" id="IPR045886">
    <property type="entry name" value="ThiF/MoeB/HesA"/>
</dbReference>
<dbReference type="OrthoDB" id="9804150at2"/>
<dbReference type="GO" id="GO:0061503">
    <property type="term" value="F:tRNA threonylcarbamoyladenosine dehydratase"/>
    <property type="evidence" value="ECO:0007669"/>
    <property type="project" value="TreeGrafter"/>
</dbReference>
<dbReference type="InterPro" id="IPR035985">
    <property type="entry name" value="Ubiquitin-activating_enz"/>
</dbReference>
<gene>
    <name evidence="2" type="ORF">BS101_09555</name>
</gene>
<dbReference type="Pfam" id="PF00899">
    <property type="entry name" value="ThiF"/>
    <property type="match status" value="1"/>
</dbReference>
<dbReference type="SUPFAM" id="SSF69572">
    <property type="entry name" value="Activating enzymes of the ubiquitin-like proteins"/>
    <property type="match status" value="1"/>
</dbReference>
<dbReference type="GO" id="GO:0008641">
    <property type="term" value="F:ubiquitin-like modifier activating enzyme activity"/>
    <property type="evidence" value="ECO:0007669"/>
    <property type="project" value="InterPro"/>
</dbReference>
<dbReference type="EMBL" id="CP018335">
    <property type="protein sequence ID" value="APM38972.1"/>
    <property type="molecule type" value="Genomic_DNA"/>
</dbReference>
<sequence>MKQHALSRTELLFGKEALKKLKHSTIVLFGLGGVGSFTLEALVRGGIGHIVIVDDDTVCLTNINRQIHANFHTIGKYKADVLKDRILDINPNCKVESYKIFADESNIDAIIPPSTDYVIDAIDTVSSKISLIVWCKNHNINIISCMGTGNKLDPTKFKISDIYDTKICPLAKVMRHELKKRKIKNLKVLYSEEIPKKPKIEEVITCKEGCVCTGGSKKCLSKRQIPSSNSFVPPVAGMIIAGEVIKDILSLN</sequence>
<name>A0A1L5F7M7_CLOKL</name>
<dbReference type="AlphaFoldDB" id="A0A1L5F7M7"/>
<dbReference type="Gene3D" id="3.40.50.720">
    <property type="entry name" value="NAD(P)-binding Rossmann-like Domain"/>
    <property type="match status" value="1"/>
</dbReference>
<dbReference type="GO" id="GO:0061504">
    <property type="term" value="P:cyclic threonylcarbamoyladenosine biosynthetic process"/>
    <property type="evidence" value="ECO:0007669"/>
    <property type="project" value="TreeGrafter"/>
</dbReference>
<feature type="domain" description="THIF-type NAD/FAD binding fold" evidence="1">
    <location>
        <begin position="11"/>
        <end position="246"/>
    </location>
</feature>
<accession>A0A1L5F7M7</accession>
<organism evidence="2 3">
    <name type="scientific">Clostridium kluyveri</name>
    <dbReference type="NCBI Taxonomy" id="1534"/>
    <lineage>
        <taxon>Bacteria</taxon>
        <taxon>Bacillati</taxon>
        <taxon>Bacillota</taxon>
        <taxon>Clostridia</taxon>
        <taxon>Eubacteriales</taxon>
        <taxon>Clostridiaceae</taxon>
        <taxon>Clostridium</taxon>
    </lineage>
</organism>
<evidence type="ECO:0000313" key="2">
    <source>
        <dbReference type="EMBL" id="APM38972.1"/>
    </source>
</evidence>
<dbReference type="FunFam" id="3.40.50.720:FF:000141">
    <property type="entry name" value="tRNA threonylcarbamoyladenosine dehydratase"/>
    <property type="match status" value="1"/>
</dbReference>
<dbReference type="CDD" id="cd00755">
    <property type="entry name" value="YgdL_like"/>
    <property type="match status" value="1"/>
</dbReference>
<dbReference type="PANTHER" id="PTHR43267:SF1">
    <property type="entry name" value="TRNA THREONYLCARBAMOYLADENOSINE DEHYDRATASE"/>
    <property type="match status" value="1"/>
</dbReference>
<evidence type="ECO:0000259" key="1">
    <source>
        <dbReference type="Pfam" id="PF00899"/>
    </source>
</evidence>
<reference evidence="2 3" key="1">
    <citation type="submission" date="2016-12" db="EMBL/GenBank/DDBJ databases">
        <title>Complete genome sequence of Clostridium kluyveri JZZ isolated from the pit mud of a Chinese flavor liquor-making factory.</title>
        <authorList>
            <person name="Wang Y."/>
        </authorList>
    </citation>
    <scope>NUCLEOTIDE SEQUENCE [LARGE SCALE GENOMIC DNA]</scope>
    <source>
        <strain evidence="2 3">JZZ</strain>
    </source>
</reference>
<proteinExistence type="predicted"/>
<dbReference type="InterPro" id="IPR000594">
    <property type="entry name" value="ThiF_NAD_FAD-bd"/>
</dbReference>
<dbReference type="Proteomes" id="UP000184604">
    <property type="component" value="Chromosome"/>
</dbReference>